<protein>
    <recommendedName>
        <fullName evidence="3">MORN repeat protein</fullName>
    </recommendedName>
</protein>
<dbReference type="OrthoDB" id="677281at2"/>
<dbReference type="RefSeq" id="WP_111594182.1">
    <property type="nucleotide sequence ID" value="NZ_QLMA01000007.1"/>
</dbReference>
<keyword evidence="2" id="KW-1185">Reference proteome</keyword>
<dbReference type="Proteomes" id="UP000249819">
    <property type="component" value="Unassembled WGS sequence"/>
</dbReference>
<comment type="caution">
    <text evidence="1">The sequence shown here is derived from an EMBL/GenBank/DDBJ whole genome shotgun (WGS) entry which is preliminary data.</text>
</comment>
<proteinExistence type="predicted"/>
<dbReference type="AlphaFoldDB" id="A0A327VUA4"/>
<dbReference type="EMBL" id="QLMA01000007">
    <property type="protein sequence ID" value="RAJ77609.1"/>
    <property type="molecule type" value="Genomic_DNA"/>
</dbReference>
<dbReference type="PROSITE" id="PS51257">
    <property type="entry name" value="PROKAR_LIPOPROTEIN"/>
    <property type="match status" value="1"/>
</dbReference>
<name>A0A327VUA4_9BACT</name>
<reference evidence="1 2" key="1">
    <citation type="submission" date="2018-06" db="EMBL/GenBank/DDBJ databases">
        <title>Genomic Encyclopedia of Archaeal and Bacterial Type Strains, Phase II (KMG-II): from individual species to whole genera.</title>
        <authorList>
            <person name="Goeker M."/>
        </authorList>
    </citation>
    <scope>NUCLEOTIDE SEQUENCE [LARGE SCALE GENOMIC DNA]</scope>
    <source>
        <strain evidence="1 2">DSM 29821</strain>
    </source>
</reference>
<sequence length="174" mass="20444">MKKLLPGWILASLILSSCGQPQTRVAHELWYKNTKERILQQSSQEPDSVRYTFNQDSTLKTAWQYHDKHLMTKKGFQQSIFRFEINYSKDGLFELRREMCENGKLAFEGIFYKNEAYGLSTWYDCKGNPINQGVKYKDQSIGSWKSWKKPMETPAEMDYGNNLPLDSFPTLKKY</sequence>
<dbReference type="Gene3D" id="3.90.930.1">
    <property type="match status" value="1"/>
</dbReference>
<organism evidence="1 2">
    <name type="scientific">Chitinophaga dinghuensis</name>
    <dbReference type="NCBI Taxonomy" id="1539050"/>
    <lineage>
        <taxon>Bacteria</taxon>
        <taxon>Pseudomonadati</taxon>
        <taxon>Bacteroidota</taxon>
        <taxon>Chitinophagia</taxon>
        <taxon>Chitinophagales</taxon>
        <taxon>Chitinophagaceae</taxon>
        <taxon>Chitinophaga</taxon>
    </lineage>
</organism>
<evidence type="ECO:0008006" key="3">
    <source>
        <dbReference type="Google" id="ProtNLM"/>
    </source>
</evidence>
<gene>
    <name evidence="1" type="ORF">CLV59_107377</name>
</gene>
<evidence type="ECO:0000313" key="1">
    <source>
        <dbReference type="EMBL" id="RAJ77609.1"/>
    </source>
</evidence>
<accession>A0A327VUA4</accession>
<evidence type="ECO:0000313" key="2">
    <source>
        <dbReference type="Proteomes" id="UP000249819"/>
    </source>
</evidence>